<evidence type="ECO:0000313" key="3">
    <source>
        <dbReference type="EMBL" id="EJV87832.1"/>
    </source>
</evidence>
<dbReference type="PATRIC" id="fig|1053201.3.peg.1359"/>
<dbReference type="GO" id="GO:0006310">
    <property type="term" value="P:DNA recombination"/>
    <property type="evidence" value="ECO:0007669"/>
    <property type="project" value="UniProtKB-KW"/>
</dbReference>
<gene>
    <name evidence="3" type="ORF">IG3_01319</name>
</gene>
<dbReference type="Gene3D" id="1.10.150.130">
    <property type="match status" value="1"/>
</dbReference>
<dbReference type="SUPFAM" id="SSF56349">
    <property type="entry name" value="DNA breaking-rejoining enzymes"/>
    <property type="match status" value="1"/>
</dbReference>
<dbReference type="GO" id="GO:0003677">
    <property type="term" value="F:DNA binding"/>
    <property type="evidence" value="ECO:0007669"/>
    <property type="project" value="UniProtKB-KW"/>
</dbReference>
<organism evidence="3 4">
    <name type="scientific">Bacillus cereus HuA2-1</name>
    <dbReference type="NCBI Taxonomy" id="1053201"/>
    <lineage>
        <taxon>Bacteria</taxon>
        <taxon>Bacillati</taxon>
        <taxon>Bacillota</taxon>
        <taxon>Bacilli</taxon>
        <taxon>Bacillales</taxon>
        <taxon>Bacillaceae</taxon>
        <taxon>Bacillus</taxon>
        <taxon>Bacillus cereus group</taxon>
    </lineage>
</organism>
<dbReference type="InterPro" id="IPR011010">
    <property type="entry name" value="DNA_brk_join_enz"/>
</dbReference>
<comment type="caution">
    <text evidence="3">The sequence shown here is derived from an EMBL/GenBank/DDBJ whole genome shotgun (WGS) entry which is preliminary data.</text>
</comment>
<proteinExistence type="predicted"/>
<dbReference type="EMBL" id="AHDV01000007">
    <property type="protein sequence ID" value="EJV87832.1"/>
    <property type="molecule type" value="Genomic_DNA"/>
</dbReference>
<dbReference type="AlphaFoldDB" id="J9CRF5"/>
<keyword evidence="1" id="KW-0238">DNA-binding</keyword>
<keyword evidence="2" id="KW-0233">DNA recombination</keyword>
<evidence type="ECO:0000313" key="4">
    <source>
        <dbReference type="Proteomes" id="UP000004136"/>
    </source>
</evidence>
<evidence type="ECO:0000256" key="1">
    <source>
        <dbReference type="ARBA" id="ARBA00023125"/>
    </source>
</evidence>
<dbReference type="InterPro" id="IPR010998">
    <property type="entry name" value="Integrase_recombinase_N"/>
</dbReference>
<protein>
    <recommendedName>
        <fullName evidence="5">Core-binding (CB) domain-containing protein</fullName>
    </recommendedName>
</protein>
<reference evidence="3 4" key="1">
    <citation type="submission" date="2012-04" db="EMBL/GenBank/DDBJ databases">
        <title>The Genome Sequence of Bacillus cereus HuA2-1.</title>
        <authorList>
            <consortium name="The Broad Institute Genome Sequencing Platform"/>
            <consortium name="The Broad Institute Genome Sequencing Center for Infectious Disease"/>
            <person name="Feldgarden M."/>
            <person name="Van der Auwera G.A."/>
            <person name="Mahillon J."/>
            <person name="Duprez V."/>
            <person name="Timmery S."/>
            <person name="Mattelet C."/>
            <person name="Dierick K."/>
            <person name="Sun M."/>
            <person name="Yu Z."/>
            <person name="Zhu L."/>
            <person name="Hu X."/>
            <person name="Shank E.B."/>
            <person name="Swiecicka I."/>
            <person name="Hansen B.M."/>
            <person name="Andrup L."/>
            <person name="Young S.K."/>
            <person name="Zeng Q."/>
            <person name="Gargeya S."/>
            <person name="Fitzgerald M."/>
            <person name="Haas B."/>
            <person name="Abouelleil A."/>
            <person name="Alvarado L."/>
            <person name="Arachchi H.M."/>
            <person name="Berlin A."/>
            <person name="Chapman S.B."/>
            <person name="Goldberg J."/>
            <person name="Griggs A."/>
            <person name="Gujja S."/>
            <person name="Hansen M."/>
            <person name="Howarth C."/>
            <person name="Imamovic A."/>
            <person name="Larimer J."/>
            <person name="McCowen C."/>
            <person name="Montmayeur A."/>
            <person name="Murphy C."/>
            <person name="Neiman D."/>
            <person name="Pearson M."/>
            <person name="Priest M."/>
            <person name="Roberts A."/>
            <person name="Saif S."/>
            <person name="Shea T."/>
            <person name="Sisk P."/>
            <person name="Sykes S."/>
            <person name="Wortman J."/>
            <person name="Nusbaum C."/>
            <person name="Birren B."/>
        </authorList>
    </citation>
    <scope>NUCLEOTIDE SEQUENCE [LARGE SCALE GENOMIC DNA]</scope>
    <source>
        <strain evidence="3 4">HuA2-1</strain>
    </source>
</reference>
<name>J9CRF5_BACCE</name>
<dbReference type="Proteomes" id="UP000004136">
    <property type="component" value="Unassembled WGS sequence"/>
</dbReference>
<dbReference type="HOGENOM" id="CLU_054380_1_0_9"/>
<evidence type="ECO:0000256" key="2">
    <source>
        <dbReference type="ARBA" id="ARBA00023172"/>
    </source>
</evidence>
<dbReference type="InterPro" id="IPR013762">
    <property type="entry name" value="Integrase-like_cat_sf"/>
</dbReference>
<accession>J9CRF5</accession>
<dbReference type="GO" id="GO:0015074">
    <property type="term" value="P:DNA integration"/>
    <property type="evidence" value="ECO:0007669"/>
    <property type="project" value="InterPro"/>
</dbReference>
<sequence length="426" mass="49572">MNFQEVFFIKKTLAQEDNILSFNEDITEKIKFIMYPVWINIGRNVQGKPIQKKHATLAIKISMTKQAIIHPLTDFIFSKWKHRNYNTMKIHTQNLAVFLNFLLRKQKSYKLYSLEHLNFEHAICFLNNLTLEGKSRATVLSYRRTIKEFFIYLSKNNLNNTLSTTNELLISSKNSIVDYINTQFESIFVPSSEKNNIEHDIPHIYILRFLEIVFEEANPIALGVYMQIFGGLRVGEVVNIRISDIKLIGPYGQDGLLLNVQNNIDRVDIKDGSGSSYVKKPRDQLILGFRDWLRQLYIFHYQQYVKTSDIDAIFLNKKGMPMTGASYRYYFTKAKKAFINYLKHSQDPNDKIASIALNNTDWSTHIGRGIFTNMLAEVAKNPQDIALLRGDDNISSSLDYMSNTKRMKTNLEHYLNQLYINTEIKL</sequence>
<evidence type="ECO:0008006" key="5">
    <source>
        <dbReference type="Google" id="ProtNLM"/>
    </source>
</evidence>
<dbReference type="Gene3D" id="1.10.443.10">
    <property type="entry name" value="Intergrase catalytic core"/>
    <property type="match status" value="1"/>
</dbReference>